<evidence type="ECO:0000256" key="1">
    <source>
        <dbReference type="ARBA" id="ARBA00022679"/>
    </source>
</evidence>
<keyword evidence="1" id="KW-0808">Transferase</keyword>
<dbReference type="GO" id="GO:0016301">
    <property type="term" value="F:kinase activity"/>
    <property type="evidence" value="ECO:0007669"/>
    <property type="project" value="UniProtKB-KW"/>
</dbReference>
<dbReference type="InterPro" id="IPR002173">
    <property type="entry name" value="Carboh/pur_kinase_PfkB_CS"/>
</dbReference>
<evidence type="ECO:0000313" key="4">
    <source>
        <dbReference type="EMBL" id="MDN4474680.1"/>
    </source>
</evidence>
<proteinExistence type="predicted"/>
<dbReference type="RefSeq" id="WP_301131077.1">
    <property type="nucleotide sequence ID" value="NZ_JAUHPW010000001.1"/>
</dbReference>
<dbReference type="PROSITE" id="PS00584">
    <property type="entry name" value="PFKB_KINASES_2"/>
    <property type="match status" value="1"/>
</dbReference>
<dbReference type="Proteomes" id="UP001172728">
    <property type="component" value="Unassembled WGS sequence"/>
</dbReference>
<accession>A0ABT8G6B3</accession>
<sequence length="302" mass="31551">MTDLDVLVVGPTSENQIVLLDELPRREPHTVFARSSTTALGGTSAGKALHLVDRGVGTMLLTTQGDDATGEALVDALRGCGVDVRAVRTDGPTERHLNLMSARGERVSIYLQAAAEIEAEELRRARATAREALGRARAVFLDLADLSRRLIPEVTALAHEVWVDLHDYDGVDAFHRPFLEAADVVLMNGDRMSAPSTYLRGLVADGKTLAVCTLGARGAIAVGPDGSFARVEAPQVDVVDPNGAGDAFAAGVMSHALRVGGAASLTGDALWEALEAGSAQAVRAITSSQLSPLLAQSARASG</sequence>
<feature type="domain" description="Carbohydrate kinase PfkB" evidence="3">
    <location>
        <begin position="197"/>
        <end position="290"/>
    </location>
</feature>
<gene>
    <name evidence="4" type="ORF">QQX09_02300</name>
</gene>
<keyword evidence="5" id="KW-1185">Reference proteome</keyword>
<name>A0ABT8G6B3_9MICO</name>
<evidence type="ECO:0000259" key="3">
    <source>
        <dbReference type="Pfam" id="PF00294"/>
    </source>
</evidence>
<dbReference type="Gene3D" id="3.40.1190.20">
    <property type="match status" value="1"/>
</dbReference>
<organism evidence="4 5">
    <name type="scientific">Demequina litoralis</name>
    <dbReference type="NCBI Taxonomy" id="3051660"/>
    <lineage>
        <taxon>Bacteria</taxon>
        <taxon>Bacillati</taxon>
        <taxon>Actinomycetota</taxon>
        <taxon>Actinomycetes</taxon>
        <taxon>Micrococcales</taxon>
        <taxon>Demequinaceae</taxon>
        <taxon>Demequina</taxon>
    </lineage>
</organism>
<dbReference type="PANTHER" id="PTHR10584:SF166">
    <property type="entry name" value="RIBOKINASE"/>
    <property type="match status" value="1"/>
</dbReference>
<dbReference type="InterPro" id="IPR029056">
    <property type="entry name" value="Ribokinase-like"/>
</dbReference>
<evidence type="ECO:0000256" key="2">
    <source>
        <dbReference type="ARBA" id="ARBA00022777"/>
    </source>
</evidence>
<dbReference type="Pfam" id="PF00294">
    <property type="entry name" value="PfkB"/>
    <property type="match status" value="1"/>
</dbReference>
<comment type="caution">
    <text evidence="4">The sequence shown here is derived from an EMBL/GenBank/DDBJ whole genome shotgun (WGS) entry which is preliminary data.</text>
</comment>
<dbReference type="EMBL" id="JAUHPW010000001">
    <property type="protein sequence ID" value="MDN4474680.1"/>
    <property type="molecule type" value="Genomic_DNA"/>
</dbReference>
<protein>
    <submittedName>
        <fullName evidence="4">Carbohydrate kinase family protein</fullName>
    </submittedName>
</protein>
<dbReference type="InterPro" id="IPR011611">
    <property type="entry name" value="PfkB_dom"/>
</dbReference>
<evidence type="ECO:0000313" key="5">
    <source>
        <dbReference type="Proteomes" id="UP001172728"/>
    </source>
</evidence>
<reference evidence="4" key="1">
    <citation type="submission" date="2023-06" db="EMBL/GenBank/DDBJ databases">
        <title>Sysu t00192.</title>
        <authorList>
            <person name="Gao L."/>
            <person name="Fang B.-Z."/>
            <person name="Li W.-J."/>
        </authorList>
    </citation>
    <scope>NUCLEOTIDE SEQUENCE</scope>
    <source>
        <strain evidence="4">SYSU T00192</strain>
    </source>
</reference>
<dbReference type="SUPFAM" id="SSF53613">
    <property type="entry name" value="Ribokinase-like"/>
    <property type="match status" value="1"/>
</dbReference>
<dbReference type="PANTHER" id="PTHR10584">
    <property type="entry name" value="SUGAR KINASE"/>
    <property type="match status" value="1"/>
</dbReference>
<keyword evidence="2 4" id="KW-0418">Kinase</keyword>